<dbReference type="InterPro" id="IPR036974">
    <property type="entry name" value="PUA_sf"/>
</dbReference>
<dbReference type="InterPro" id="IPR015947">
    <property type="entry name" value="PUA-like_sf"/>
</dbReference>
<dbReference type="GO" id="GO:0042255">
    <property type="term" value="P:ribosome assembly"/>
    <property type="evidence" value="ECO:0007669"/>
    <property type="project" value="InterPro"/>
</dbReference>
<dbReference type="PROSITE" id="PS50890">
    <property type="entry name" value="PUA"/>
    <property type="match status" value="1"/>
</dbReference>
<dbReference type="InterPro" id="IPR016686">
    <property type="entry name" value="Ribosomal_synth_fac_NIP7"/>
</dbReference>
<dbReference type="EMBL" id="RCSS01000401">
    <property type="protein sequence ID" value="RVD91804.1"/>
    <property type="molecule type" value="Genomic_DNA"/>
</dbReference>
<evidence type="ECO:0000256" key="6">
    <source>
        <dbReference type="PIRNR" id="PIRNR017190"/>
    </source>
</evidence>
<comment type="similarity">
    <text evidence="2 6">Belongs to the NIP7 family.</text>
</comment>
<dbReference type="VEuPathDB" id="MicrosporidiaDB:TUBRATIS_17280"/>
<reference evidence="8 9" key="1">
    <citation type="submission" date="2018-10" db="EMBL/GenBank/DDBJ databases">
        <title>Draft genome sequence of the microsporidian Tubulinosema ratisbonensis.</title>
        <authorList>
            <person name="Polonais V."/>
            <person name="Peyretaillade E."/>
            <person name="Niehus S."/>
            <person name="Wawrzyniak I."/>
            <person name="Franchet A."/>
            <person name="Gaspin C."/>
            <person name="Reichstadt M."/>
            <person name="Belser C."/>
            <person name="Labadie K."/>
            <person name="Delbac F."/>
            <person name="Ferrandon D."/>
        </authorList>
    </citation>
    <scope>NUCLEOTIDE SEQUENCE [LARGE SCALE GENOMIC DNA]</scope>
    <source>
        <strain evidence="8 9">Franzen</strain>
    </source>
</reference>
<protein>
    <recommendedName>
        <fullName evidence="6">60S ribosome subunit biogenesis protein NIP7</fullName>
    </recommendedName>
</protein>
<dbReference type="SMART" id="SM00359">
    <property type="entry name" value="PUA"/>
    <property type="match status" value="1"/>
</dbReference>
<keyword evidence="3 6" id="KW-0690">Ribosome biogenesis</keyword>
<evidence type="ECO:0000256" key="1">
    <source>
        <dbReference type="ARBA" id="ARBA00004604"/>
    </source>
</evidence>
<dbReference type="Gene3D" id="2.30.130.10">
    <property type="entry name" value="PUA domain"/>
    <property type="match status" value="1"/>
</dbReference>
<dbReference type="SUPFAM" id="SSF88802">
    <property type="entry name" value="Pre-PUA domain"/>
    <property type="match status" value="1"/>
</dbReference>
<dbReference type="STRING" id="291195.A0A437AL17"/>
<dbReference type="AlphaFoldDB" id="A0A437AL17"/>
<evidence type="ECO:0000313" key="9">
    <source>
        <dbReference type="Proteomes" id="UP000282876"/>
    </source>
</evidence>
<dbReference type="Pfam" id="PF03657">
    <property type="entry name" value="UPF0113"/>
    <property type="match status" value="1"/>
</dbReference>
<evidence type="ECO:0000256" key="4">
    <source>
        <dbReference type="ARBA" id="ARBA00022884"/>
    </source>
</evidence>
<dbReference type="InterPro" id="IPR002478">
    <property type="entry name" value="PUA"/>
</dbReference>
<dbReference type="CDD" id="cd21151">
    <property type="entry name" value="PUA_Nip7-like"/>
    <property type="match status" value="1"/>
</dbReference>
<gene>
    <name evidence="8" type="ORF">TUBRATIS_17280</name>
</gene>
<keyword evidence="9" id="KW-1185">Reference proteome</keyword>
<dbReference type="InterPro" id="IPR005155">
    <property type="entry name" value="UPF0113_PUA"/>
</dbReference>
<dbReference type="Proteomes" id="UP000282876">
    <property type="component" value="Unassembled WGS sequence"/>
</dbReference>
<evidence type="ECO:0000313" key="8">
    <source>
        <dbReference type="EMBL" id="RVD91804.1"/>
    </source>
</evidence>
<dbReference type="OrthoDB" id="27490at2759"/>
<name>A0A437AL17_9MICR</name>
<sequence length="176" mass="20173">MRKLKKEELEKVLTKLNSFIGENTNKLLTEENELYFLNKRVFLCSKKMYKFTNQIKKENLASCGCQIGKFTRSDKFKITVTALNLLSPYAIHKIWIKSSAEMNFLYKNNIIRAHMHKISENVPINQIIFVYNQNDTPLGFGLTARSSGDISQSSGKALVVVNQADTGEYIRNETLL</sequence>
<keyword evidence="5 6" id="KW-0539">Nucleus</keyword>
<dbReference type="Pfam" id="PF17833">
    <property type="entry name" value="pre-PUA_NIP7"/>
    <property type="match status" value="1"/>
</dbReference>
<evidence type="ECO:0000256" key="3">
    <source>
        <dbReference type="ARBA" id="ARBA00022517"/>
    </source>
</evidence>
<accession>A0A437AL17</accession>
<comment type="subunit">
    <text evidence="6">Interacts with pre-ribosome complex.</text>
</comment>
<dbReference type="GO" id="GO:0003723">
    <property type="term" value="F:RNA binding"/>
    <property type="evidence" value="ECO:0007669"/>
    <property type="project" value="UniProtKB-KW"/>
</dbReference>
<dbReference type="InterPro" id="IPR040598">
    <property type="entry name" value="NIP7_N"/>
</dbReference>
<dbReference type="SUPFAM" id="SSF88697">
    <property type="entry name" value="PUA domain-like"/>
    <property type="match status" value="1"/>
</dbReference>
<keyword evidence="4 6" id="KW-0694">RNA-binding</keyword>
<evidence type="ECO:0000256" key="5">
    <source>
        <dbReference type="ARBA" id="ARBA00023242"/>
    </source>
</evidence>
<proteinExistence type="inferred from homology"/>
<comment type="function">
    <text evidence="6">Required for proper 27S pre-rRNA processing and 60S ribosome subunit assembly.</text>
</comment>
<feature type="domain" description="PUA" evidence="7">
    <location>
        <begin position="92"/>
        <end position="167"/>
    </location>
</feature>
<organism evidence="8 9">
    <name type="scientific">Tubulinosema ratisbonensis</name>
    <dbReference type="NCBI Taxonomy" id="291195"/>
    <lineage>
        <taxon>Eukaryota</taxon>
        <taxon>Fungi</taxon>
        <taxon>Fungi incertae sedis</taxon>
        <taxon>Microsporidia</taxon>
        <taxon>Tubulinosematoidea</taxon>
        <taxon>Tubulinosematidae</taxon>
        <taxon>Tubulinosema</taxon>
    </lineage>
</organism>
<evidence type="ECO:0000256" key="2">
    <source>
        <dbReference type="ARBA" id="ARBA00009895"/>
    </source>
</evidence>
<dbReference type="PIRSF" id="PIRSF017190">
    <property type="entry name" value="Rbsml_synth_fac_NIP7"/>
    <property type="match status" value="1"/>
</dbReference>
<dbReference type="InterPro" id="IPR055359">
    <property type="entry name" value="Nip7_N_euk"/>
</dbReference>
<comment type="caution">
    <text evidence="8">The sequence shown here is derived from an EMBL/GenBank/DDBJ whole genome shotgun (WGS) entry which is preliminary data.</text>
</comment>
<dbReference type="CDD" id="cd21146">
    <property type="entry name" value="Nip7_N_euk"/>
    <property type="match status" value="1"/>
</dbReference>
<dbReference type="Gene3D" id="3.10.450.220">
    <property type="match status" value="1"/>
</dbReference>
<comment type="subcellular location">
    <subcellularLocation>
        <location evidence="1">Nucleus</location>
        <location evidence="1">Nucleolus</location>
    </subcellularLocation>
</comment>
<dbReference type="GO" id="GO:0005730">
    <property type="term" value="C:nucleolus"/>
    <property type="evidence" value="ECO:0007669"/>
    <property type="project" value="UniProtKB-SubCell"/>
</dbReference>
<evidence type="ECO:0000259" key="7">
    <source>
        <dbReference type="SMART" id="SM00359"/>
    </source>
</evidence>